<dbReference type="VEuPathDB" id="FungiDB:BO78DRAFT_460496"/>
<dbReference type="InterPro" id="IPR000873">
    <property type="entry name" value="AMP-dep_synth/lig_dom"/>
</dbReference>
<dbReference type="InterPro" id="IPR020845">
    <property type="entry name" value="AMP-binding_CS"/>
</dbReference>
<protein>
    <submittedName>
        <fullName evidence="3">Acetyl-CoA synthetase-like protein</fullName>
    </submittedName>
</protein>
<dbReference type="Pfam" id="PF00501">
    <property type="entry name" value="AMP-binding"/>
    <property type="match status" value="1"/>
</dbReference>
<dbReference type="SUPFAM" id="SSF56801">
    <property type="entry name" value="Acetyl-CoA synthetase-like"/>
    <property type="match status" value="1"/>
</dbReference>
<feature type="domain" description="AMP-binding enzyme C-terminal" evidence="2">
    <location>
        <begin position="448"/>
        <end position="526"/>
    </location>
</feature>
<organism evidence="3 4">
    <name type="scientific">Aspergillus sclerotiicarbonarius (strain CBS 121057 / IBT 28362)</name>
    <dbReference type="NCBI Taxonomy" id="1448318"/>
    <lineage>
        <taxon>Eukaryota</taxon>
        <taxon>Fungi</taxon>
        <taxon>Dikarya</taxon>
        <taxon>Ascomycota</taxon>
        <taxon>Pezizomycotina</taxon>
        <taxon>Eurotiomycetes</taxon>
        <taxon>Eurotiomycetidae</taxon>
        <taxon>Eurotiales</taxon>
        <taxon>Aspergillaceae</taxon>
        <taxon>Aspergillus</taxon>
        <taxon>Aspergillus subgen. Circumdati</taxon>
    </lineage>
</organism>
<keyword evidence="4" id="KW-1185">Reference proteome</keyword>
<dbReference type="Pfam" id="PF13193">
    <property type="entry name" value="AMP-binding_C"/>
    <property type="match status" value="1"/>
</dbReference>
<accession>A0A319EBR6</accession>
<evidence type="ECO:0000313" key="3">
    <source>
        <dbReference type="EMBL" id="PYI07556.1"/>
    </source>
</evidence>
<dbReference type="GO" id="GO:0016405">
    <property type="term" value="F:CoA-ligase activity"/>
    <property type="evidence" value="ECO:0007669"/>
    <property type="project" value="TreeGrafter"/>
</dbReference>
<feature type="domain" description="AMP-dependent synthetase/ligase" evidence="1">
    <location>
        <begin position="24"/>
        <end position="396"/>
    </location>
</feature>
<evidence type="ECO:0000313" key="4">
    <source>
        <dbReference type="Proteomes" id="UP000248423"/>
    </source>
</evidence>
<dbReference type="PROSITE" id="PS00455">
    <property type="entry name" value="AMP_BINDING"/>
    <property type="match status" value="1"/>
</dbReference>
<dbReference type="InterPro" id="IPR042099">
    <property type="entry name" value="ANL_N_sf"/>
</dbReference>
<dbReference type="PANTHER" id="PTHR24096:SF422">
    <property type="entry name" value="BCDNA.GH02901"/>
    <property type="match status" value="1"/>
</dbReference>
<dbReference type="InterPro" id="IPR025110">
    <property type="entry name" value="AMP-bd_C"/>
</dbReference>
<dbReference type="STRING" id="1448318.A0A319EBR6"/>
<evidence type="ECO:0000259" key="1">
    <source>
        <dbReference type="Pfam" id="PF00501"/>
    </source>
</evidence>
<dbReference type="CDD" id="cd05911">
    <property type="entry name" value="Firefly_Luc_like"/>
    <property type="match status" value="1"/>
</dbReference>
<sequence length="547" mass="59648">MVHHSPEGAIALPNQPIWSWLFENAPERHDEGFVDGTTGDRLSYAQVKDSATCISTSLQRKHGLQPQDTVCILSANTIWWPVAMFAVLRSGGVVMGASPASTLDELAYALQVSESRFLITAPELAGVAREAASRVGIPPTRVLLLEGAQDGMESVQMLMSQAIHYEPTAPFAFRAGETANNVCALLCLSSGTSGLPKAVMISHQNVIAQCLQTQRVAAPSLRKVAGILPAYHVTGLLHIMHFPILINATVVFLRSYSLENMLAMVQRHRLEELLLVPPILLHLVNSPVTAKYDLSSIRRFSSGAAPLSRELLQKLAAEFPWTTFKHAYGMTETSSCVTMTPTRFYGYETGDAVGTVFPGTVVKIVRERPDGSGEVEAGVDEPGELRVRGPQIMMGYRGNEALTREAFDQEGWLCTGDEATIDARGLVRIVDRKKDMIKVKGIGVAPAELEGVVLAHAAVQDCAVLGVPDAAAGERPKAFVVLKPTHQASEALKEDLLAFVRERRARFKWVREVQFGESIPKSPSGKILRVTYIRHHQDLPDQHVISA</sequence>
<dbReference type="OrthoDB" id="6509636at2759"/>
<dbReference type="EMBL" id="KZ826341">
    <property type="protein sequence ID" value="PYI07556.1"/>
    <property type="molecule type" value="Genomic_DNA"/>
</dbReference>
<dbReference type="AlphaFoldDB" id="A0A319EBR6"/>
<dbReference type="Gene3D" id="3.30.300.30">
    <property type="match status" value="1"/>
</dbReference>
<dbReference type="Gene3D" id="3.40.50.12780">
    <property type="entry name" value="N-terminal domain of ligase-like"/>
    <property type="match status" value="1"/>
</dbReference>
<reference evidence="3 4" key="1">
    <citation type="submission" date="2018-02" db="EMBL/GenBank/DDBJ databases">
        <title>The genomes of Aspergillus section Nigri reveals drivers in fungal speciation.</title>
        <authorList>
            <consortium name="DOE Joint Genome Institute"/>
            <person name="Vesth T.C."/>
            <person name="Nybo J."/>
            <person name="Theobald S."/>
            <person name="Brandl J."/>
            <person name="Frisvad J.C."/>
            <person name="Nielsen K.F."/>
            <person name="Lyhne E.K."/>
            <person name="Kogle M.E."/>
            <person name="Kuo A."/>
            <person name="Riley R."/>
            <person name="Clum A."/>
            <person name="Nolan M."/>
            <person name="Lipzen A."/>
            <person name="Salamov A."/>
            <person name="Henrissat B."/>
            <person name="Wiebenga A."/>
            <person name="De vries R.P."/>
            <person name="Grigoriev I.V."/>
            <person name="Mortensen U.H."/>
            <person name="Andersen M.R."/>
            <person name="Baker S.E."/>
        </authorList>
    </citation>
    <scope>NUCLEOTIDE SEQUENCE [LARGE SCALE GENOMIC DNA]</scope>
    <source>
        <strain evidence="3 4">CBS 121057</strain>
    </source>
</reference>
<evidence type="ECO:0000259" key="2">
    <source>
        <dbReference type="Pfam" id="PF13193"/>
    </source>
</evidence>
<dbReference type="PANTHER" id="PTHR24096">
    <property type="entry name" value="LONG-CHAIN-FATTY-ACID--COA LIGASE"/>
    <property type="match status" value="1"/>
</dbReference>
<gene>
    <name evidence="3" type="ORF">BO78DRAFT_460496</name>
</gene>
<dbReference type="Proteomes" id="UP000248423">
    <property type="component" value="Unassembled WGS sequence"/>
</dbReference>
<dbReference type="InterPro" id="IPR045851">
    <property type="entry name" value="AMP-bd_C_sf"/>
</dbReference>
<proteinExistence type="predicted"/>
<name>A0A319EBR6_ASPSB</name>